<dbReference type="CDD" id="cd00143">
    <property type="entry name" value="PP2Cc"/>
    <property type="match status" value="1"/>
</dbReference>
<protein>
    <submittedName>
        <fullName evidence="2">Stp1/IreP family PP2C-type Ser/Thr phosphatase</fullName>
    </submittedName>
</protein>
<dbReference type="EMBL" id="JAAXPN010000004">
    <property type="protein sequence ID" value="NKZ24186.1"/>
    <property type="molecule type" value="Genomic_DNA"/>
</dbReference>
<dbReference type="RefSeq" id="WP_168721985.1">
    <property type="nucleotide sequence ID" value="NZ_JAAXPN010000004.1"/>
</dbReference>
<dbReference type="AlphaFoldDB" id="A0A7X6S3G4"/>
<dbReference type="Gene3D" id="3.60.40.10">
    <property type="entry name" value="PPM-type phosphatase domain"/>
    <property type="match status" value="1"/>
</dbReference>
<dbReference type="PANTHER" id="PTHR13832:SF860">
    <property type="entry name" value="PROTEIN PHOSPHATASE PHPP"/>
    <property type="match status" value="1"/>
</dbReference>
<organism evidence="2 3">
    <name type="scientific">Periweissella fabalis</name>
    <dbReference type="NCBI Taxonomy" id="1070421"/>
    <lineage>
        <taxon>Bacteria</taxon>
        <taxon>Bacillati</taxon>
        <taxon>Bacillota</taxon>
        <taxon>Bacilli</taxon>
        <taxon>Lactobacillales</taxon>
        <taxon>Lactobacillaceae</taxon>
        <taxon>Periweissella</taxon>
    </lineage>
</organism>
<reference evidence="2 3" key="1">
    <citation type="submission" date="2020-04" db="EMBL/GenBank/DDBJ databases">
        <title>MicrobeNet Type strains.</title>
        <authorList>
            <person name="Nicholson A.C."/>
        </authorList>
    </citation>
    <scope>NUCLEOTIDE SEQUENCE [LARGE SCALE GENOMIC DNA]</scope>
    <source>
        <strain evidence="2 3">CCUG 61472</strain>
    </source>
</reference>
<dbReference type="Proteomes" id="UP000549765">
    <property type="component" value="Unassembled WGS sequence"/>
</dbReference>
<dbReference type="PROSITE" id="PS51746">
    <property type="entry name" value="PPM_2"/>
    <property type="match status" value="1"/>
</dbReference>
<evidence type="ECO:0000313" key="2">
    <source>
        <dbReference type="EMBL" id="NKZ24186.1"/>
    </source>
</evidence>
<proteinExistence type="predicted"/>
<dbReference type="SMART" id="SM00331">
    <property type="entry name" value="PP2C_SIG"/>
    <property type="match status" value="1"/>
</dbReference>
<feature type="domain" description="PPM-type phosphatase" evidence="1">
    <location>
        <begin position="2"/>
        <end position="241"/>
    </location>
</feature>
<dbReference type="SMART" id="SM00332">
    <property type="entry name" value="PP2Cc"/>
    <property type="match status" value="1"/>
</dbReference>
<dbReference type="InterPro" id="IPR015655">
    <property type="entry name" value="PP2C"/>
</dbReference>
<dbReference type="SUPFAM" id="SSF81606">
    <property type="entry name" value="PP2C-like"/>
    <property type="match status" value="1"/>
</dbReference>
<dbReference type="Pfam" id="PF13672">
    <property type="entry name" value="PP2C_2"/>
    <property type="match status" value="1"/>
</dbReference>
<dbReference type="NCBIfam" id="NF033484">
    <property type="entry name" value="Stp1_PP2C_phos"/>
    <property type="match status" value="1"/>
</dbReference>
<dbReference type="GO" id="GO:0004722">
    <property type="term" value="F:protein serine/threonine phosphatase activity"/>
    <property type="evidence" value="ECO:0007669"/>
    <property type="project" value="InterPro"/>
</dbReference>
<evidence type="ECO:0000313" key="3">
    <source>
        <dbReference type="Proteomes" id="UP000549765"/>
    </source>
</evidence>
<gene>
    <name evidence="2" type="ORF">HF964_05105</name>
</gene>
<dbReference type="InterPro" id="IPR036457">
    <property type="entry name" value="PPM-type-like_dom_sf"/>
</dbReference>
<keyword evidence="3" id="KW-1185">Reference proteome</keyword>
<dbReference type="PANTHER" id="PTHR13832">
    <property type="entry name" value="PROTEIN PHOSPHATASE 2C"/>
    <property type="match status" value="1"/>
</dbReference>
<evidence type="ECO:0000259" key="1">
    <source>
        <dbReference type="PROSITE" id="PS51746"/>
    </source>
</evidence>
<accession>A0A7X6S3G4</accession>
<sequence>MKIAYKSDIGKLRKTNQDFVGTFINKLGYKFAVVADGVGGQAAGDVASAMAVLHLGNQWELSQIETPLSAREWLINQVKAENSAILEASERFRDLKGMATTLVAVMIFDDELIFANIGDSRGYILHNGEFKQLTVDHSLVNELLLTGQISEEDAKLHPNRNVITRWLGVDDDAMLDVIKYHTKVGDIVLLSTDGLTKFVSDQEIASILQEKVSLEERVDILIERANNAGGSDNITVLLIEREEEVM</sequence>
<name>A0A7X6S3G4_9LACO</name>
<comment type="caution">
    <text evidence="2">The sequence shown here is derived from an EMBL/GenBank/DDBJ whole genome shotgun (WGS) entry which is preliminary data.</text>
</comment>
<dbReference type="InterPro" id="IPR001932">
    <property type="entry name" value="PPM-type_phosphatase-like_dom"/>
</dbReference>